<proteinExistence type="predicted"/>
<protein>
    <submittedName>
        <fullName evidence="4">Glucose-6-phosphate dehydrogenase assembly protein OpcA</fullName>
    </submittedName>
</protein>
<evidence type="ECO:0000259" key="3">
    <source>
        <dbReference type="Pfam" id="PF20171"/>
    </source>
</evidence>
<evidence type="ECO:0000313" key="4">
    <source>
        <dbReference type="EMBL" id="MBP2185155.1"/>
    </source>
</evidence>
<accession>A0ABS4Q0G5</accession>
<dbReference type="Pfam" id="PF20171">
    <property type="entry name" value="OpcA_G6PD_C"/>
    <property type="match status" value="1"/>
</dbReference>
<feature type="domain" description="Glucose-6-phosphate dehydrogenase assembly protein OpcA C-terminal" evidence="3">
    <location>
        <begin position="167"/>
        <end position="297"/>
    </location>
</feature>
<dbReference type="PANTHER" id="PTHR38658">
    <property type="entry name" value="OXPP CYCLE PROTEIN OPCA-RELATED"/>
    <property type="match status" value="1"/>
</dbReference>
<feature type="compositionally biased region" description="Basic and acidic residues" evidence="1">
    <location>
        <begin position="335"/>
        <end position="344"/>
    </location>
</feature>
<feature type="compositionally biased region" description="Polar residues" evidence="1">
    <location>
        <begin position="373"/>
        <end position="384"/>
    </location>
</feature>
<evidence type="ECO:0000256" key="1">
    <source>
        <dbReference type="SAM" id="MobiDB-lite"/>
    </source>
</evidence>
<dbReference type="InterPro" id="IPR046802">
    <property type="entry name" value="OpcA_G6PD_C"/>
</dbReference>
<feature type="compositionally biased region" description="Low complexity" evidence="1">
    <location>
        <begin position="350"/>
        <end position="366"/>
    </location>
</feature>
<dbReference type="PANTHER" id="PTHR38658:SF1">
    <property type="entry name" value="OXPP CYCLE PROTEIN OPCA-RELATED"/>
    <property type="match status" value="1"/>
</dbReference>
<keyword evidence="5" id="KW-1185">Reference proteome</keyword>
<dbReference type="EMBL" id="JAGGMS010000001">
    <property type="protein sequence ID" value="MBP2185155.1"/>
    <property type="molecule type" value="Genomic_DNA"/>
</dbReference>
<comment type="caution">
    <text evidence="4">The sequence shown here is derived from an EMBL/GenBank/DDBJ whole genome shotgun (WGS) entry which is preliminary data.</text>
</comment>
<dbReference type="Pfam" id="PF10128">
    <property type="entry name" value="OpcA_G6PD_assem"/>
    <property type="match status" value="1"/>
</dbReference>
<dbReference type="RefSeq" id="WP_209668083.1">
    <property type="nucleotide sequence ID" value="NZ_JAGGMS010000001.1"/>
</dbReference>
<dbReference type="Proteomes" id="UP000741013">
    <property type="component" value="Unassembled WGS sequence"/>
</dbReference>
<sequence length="427" mass="44495">MIIDLPSTTTSQLNKKLVELRERGGAVALGRVLTLVIAADDDEHLEDAIDAANEASREHPSRVIVVAKGSKTAAPRIDGQIRVGGDAGASEVIVLRLYGALAANSQSAVVPLLLPDAPIVTWWPGAGPRNPAEDQLGELAQRRITDSAAEKNPIRALGTRSKAYTDGDTDLAWTRLTNWRAQLVSALDLPPYEKVLSATVTGEADSPSTELLAGWLAEYLKAPVKRVKSSSAQGILSVTLERRSGAIELTRPDGRVGTLTQPGQPARRIALQRRDNKDCLIEELRRLDPDEIYEAALHGLGKIAATSRKAPAKTTATDSAKTTVKDPASAPARRSAKDSPKAAAKEPGQPSAGSSAKESGKAPAKAAVKESTRSSTKASGSESGENAAENSGKESGKAPAGGSGKGTGKVSGRESGRAAKDPAKAKA</sequence>
<organism evidence="4 5">
    <name type="scientific">Amycolatopsis magusensis</name>
    <dbReference type="NCBI Taxonomy" id="882444"/>
    <lineage>
        <taxon>Bacteria</taxon>
        <taxon>Bacillati</taxon>
        <taxon>Actinomycetota</taxon>
        <taxon>Actinomycetes</taxon>
        <taxon>Pseudonocardiales</taxon>
        <taxon>Pseudonocardiaceae</taxon>
        <taxon>Amycolatopsis</taxon>
    </lineage>
</organism>
<feature type="region of interest" description="Disordered" evidence="1">
    <location>
        <begin position="306"/>
        <end position="427"/>
    </location>
</feature>
<dbReference type="NCBIfam" id="TIGR00534">
    <property type="entry name" value="OpcA"/>
    <property type="match status" value="1"/>
</dbReference>
<evidence type="ECO:0000259" key="2">
    <source>
        <dbReference type="Pfam" id="PF10128"/>
    </source>
</evidence>
<feature type="compositionally biased region" description="Basic and acidic residues" evidence="1">
    <location>
        <begin position="411"/>
        <end position="427"/>
    </location>
</feature>
<gene>
    <name evidence="4" type="ORF">JOM49_006681</name>
</gene>
<evidence type="ECO:0000313" key="5">
    <source>
        <dbReference type="Proteomes" id="UP000741013"/>
    </source>
</evidence>
<feature type="domain" description="Glucose-6-phosphate dehydrogenase assembly protein OpcA N-terminal" evidence="2">
    <location>
        <begin position="52"/>
        <end position="160"/>
    </location>
</feature>
<name>A0ABS4Q0G5_9PSEU</name>
<dbReference type="InterPro" id="IPR004555">
    <property type="entry name" value="G6PDH_assembly_OpcA"/>
</dbReference>
<dbReference type="InterPro" id="IPR046801">
    <property type="entry name" value="OpcA_G6PD_N"/>
</dbReference>
<reference evidence="4 5" key="1">
    <citation type="submission" date="2021-03" db="EMBL/GenBank/DDBJ databases">
        <title>Sequencing the genomes of 1000 actinobacteria strains.</title>
        <authorList>
            <person name="Klenk H.-P."/>
        </authorList>
    </citation>
    <scope>NUCLEOTIDE SEQUENCE [LARGE SCALE GENOMIC DNA]</scope>
    <source>
        <strain evidence="4 5">DSM 45510</strain>
    </source>
</reference>
<feature type="compositionally biased region" description="Gly residues" evidence="1">
    <location>
        <begin position="399"/>
        <end position="409"/>
    </location>
</feature>
<feature type="compositionally biased region" description="Low complexity" evidence="1">
    <location>
        <begin position="312"/>
        <end position="322"/>
    </location>
</feature>